<feature type="signal peptide" evidence="2">
    <location>
        <begin position="1"/>
        <end position="31"/>
    </location>
</feature>
<keyword evidence="2" id="KW-0732">Signal</keyword>
<evidence type="ECO:0008006" key="5">
    <source>
        <dbReference type="Google" id="ProtNLM"/>
    </source>
</evidence>
<evidence type="ECO:0000256" key="1">
    <source>
        <dbReference type="SAM" id="MobiDB-lite"/>
    </source>
</evidence>
<keyword evidence="4" id="KW-1185">Reference proteome</keyword>
<dbReference type="Proteomes" id="UP000186551">
    <property type="component" value="Unassembled WGS sequence"/>
</dbReference>
<dbReference type="PROSITE" id="PS51257">
    <property type="entry name" value="PROKAR_LIPOPROTEIN"/>
    <property type="match status" value="1"/>
</dbReference>
<dbReference type="AlphaFoldDB" id="A0A1Q5PAT6"/>
<comment type="caution">
    <text evidence="3">The sequence shown here is derived from an EMBL/GenBank/DDBJ whole genome shotgun (WGS) entry which is preliminary data.</text>
</comment>
<name>A0A1Q5PAT6_9BACT</name>
<reference evidence="3 4" key="1">
    <citation type="submission" date="2016-03" db="EMBL/GenBank/DDBJ databases">
        <title>Genome sequence of Pontibacter sp. nov., of the family cytophagaceae, isolated from marine sediment of the Yellow Sea, China.</title>
        <authorList>
            <person name="Zhang G."/>
            <person name="Zhang R."/>
        </authorList>
    </citation>
    <scope>NUCLEOTIDE SEQUENCE [LARGE SCALE GENOMIC DNA]</scope>
    <source>
        <strain evidence="3 4">S10-8</strain>
    </source>
</reference>
<feature type="chain" id="PRO_5013022028" description="DUF4292 domain-containing protein" evidence="2">
    <location>
        <begin position="32"/>
        <end position="212"/>
    </location>
</feature>
<dbReference type="STRING" id="1797110.A3841_01710"/>
<evidence type="ECO:0000313" key="3">
    <source>
        <dbReference type="EMBL" id="OKL39313.1"/>
    </source>
</evidence>
<evidence type="ECO:0000256" key="2">
    <source>
        <dbReference type="SAM" id="SignalP"/>
    </source>
</evidence>
<feature type="region of interest" description="Disordered" evidence="1">
    <location>
        <begin position="35"/>
        <end position="57"/>
    </location>
</feature>
<dbReference type="EMBL" id="LVWA01000009">
    <property type="protein sequence ID" value="OKL39313.1"/>
    <property type="molecule type" value="Genomic_DNA"/>
</dbReference>
<accession>A0A1Q5PAT6</accession>
<evidence type="ECO:0000313" key="4">
    <source>
        <dbReference type="Proteomes" id="UP000186551"/>
    </source>
</evidence>
<proteinExistence type="predicted"/>
<sequence>MLLRPYSTCYNGSLKARLLLLLLLIHTFATACTDNPTEEEADTPVERRTAEPDTTAVSSVRAPGTLDLLGNPFVANRQQSNNLTTYFDRISTDFTVDADAVENRHKASITDTIYTIRFGNSALEFYAPTHSGELLLQMADIQGTDIKLRNNLRVGMTQAELLNRLKSGGEDLKITQTPAEIIASAREGAPATLHFYLEKGKVSRILYEGYVD</sequence>
<organism evidence="3 4">
    <name type="scientific">Pontibacter flavimaris</name>
    <dbReference type="NCBI Taxonomy" id="1797110"/>
    <lineage>
        <taxon>Bacteria</taxon>
        <taxon>Pseudomonadati</taxon>
        <taxon>Bacteroidota</taxon>
        <taxon>Cytophagia</taxon>
        <taxon>Cytophagales</taxon>
        <taxon>Hymenobacteraceae</taxon>
        <taxon>Pontibacter</taxon>
    </lineage>
</organism>
<dbReference type="OrthoDB" id="851138at2"/>
<protein>
    <recommendedName>
        <fullName evidence="5">DUF4292 domain-containing protein</fullName>
    </recommendedName>
</protein>
<gene>
    <name evidence="3" type="ORF">A3841_01710</name>
</gene>
<dbReference type="RefSeq" id="WP_073853068.1">
    <property type="nucleotide sequence ID" value="NZ_LVWA01000009.1"/>
</dbReference>